<dbReference type="Pfam" id="PF00450">
    <property type="entry name" value="Peptidase_S10"/>
    <property type="match status" value="1"/>
</dbReference>
<accession>A0AAD5GG54</accession>
<dbReference type="EMBL" id="JAMZMK010008508">
    <property type="protein sequence ID" value="KAI7740124.1"/>
    <property type="molecule type" value="Genomic_DNA"/>
</dbReference>
<dbReference type="PANTHER" id="PTHR11802">
    <property type="entry name" value="SERINE PROTEASE FAMILY S10 SERINE CARBOXYPEPTIDASE"/>
    <property type="match status" value="1"/>
</dbReference>
<dbReference type="Proteomes" id="UP001206925">
    <property type="component" value="Unassembled WGS sequence"/>
</dbReference>
<keyword evidence="4" id="KW-1185">Reference proteome</keyword>
<evidence type="ECO:0000313" key="3">
    <source>
        <dbReference type="EMBL" id="KAI7740124.1"/>
    </source>
</evidence>
<protein>
    <submittedName>
        <fullName evidence="3">Uncharacterized protein</fullName>
    </submittedName>
</protein>
<dbReference type="Gene3D" id="3.40.50.1820">
    <property type="entry name" value="alpha/beta hydrolase"/>
    <property type="match status" value="2"/>
</dbReference>
<dbReference type="GO" id="GO:0016747">
    <property type="term" value="F:acyltransferase activity, transferring groups other than amino-acyl groups"/>
    <property type="evidence" value="ECO:0007669"/>
    <property type="project" value="TreeGrafter"/>
</dbReference>
<feature type="signal peptide" evidence="2">
    <location>
        <begin position="1"/>
        <end position="21"/>
    </location>
</feature>
<dbReference type="AlphaFoldDB" id="A0AAD5GG54"/>
<feature type="chain" id="PRO_5042030503" evidence="2">
    <location>
        <begin position="22"/>
        <end position="159"/>
    </location>
</feature>
<sequence length="159" mass="17945">MIRYFLFLLFLQPCLITKTHSKTAITKLPGYAGDLPFKLETGYVGTKENEDIKLFYYFVESARDPKEDPLIVHFRGGPGASSLLGLINEIGNERGDQPAVNVQGYILSSPLTNKFLDFNSRLEYAYRVALISDDIHMVLNIAIEEWANMEVVQQALGVR</sequence>
<evidence type="ECO:0000313" key="4">
    <source>
        <dbReference type="Proteomes" id="UP001206925"/>
    </source>
</evidence>
<evidence type="ECO:0000256" key="1">
    <source>
        <dbReference type="ARBA" id="ARBA00009431"/>
    </source>
</evidence>
<proteinExistence type="inferred from homology"/>
<dbReference type="SUPFAM" id="SSF53474">
    <property type="entry name" value="alpha/beta-Hydrolases"/>
    <property type="match status" value="1"/>
</dbReference>
<comment type="similarity">
    <text evidence="1">Belongs to the peptidase S10 family.</text>
</comment>
<gene>
    <name evidence="3" type="ORF">M8C21_033346</name>
</gene>
<reference evidence="3" key="1">
    <citation type="submission" date="2022-06" db="EMBL/GenBank/DDBJ databases">
        <title>Uncovering the hologenomic basis of an extraordinary plant invasion.</title>
        <authorList>
            <person name="Bieker V.C."/>
            <person name="Martin M.D."/>
            <person name="Gilbert T."/>
            <person name="Hodgins K."/>
            <person name="Battlay P."/>
            <person name="Petersen B."/>
            <person name="Wilson J."/>
        </authorList>
    </citation>
    <scope>NUCLEOTIDE SEQUENCE</scope>
    <source>
        <strain evidence="3">AA19_3_7</strain>
        <tissue evidence="3">Leaf</tissue>
    </source>
</reference>
<dbReference type="PANTHER" id="PTHR11802:SF224">
    <property type="entry name" value="SERINE CARBOXYPEPTIDASE-LIKE 7 ISOFORM X1"/>
    <property type="match status" value="1"/>
</dbReference>
<keyword evidence="2" id="KW-0732">Signal</keyword>
<evidence type="ECO:0000256" key="2">
    <source>
        <dbReference type="SAM" id="SignalP"/>
    </source>
</evidence>
<dbReference type="GO" id="GO:0006508">
    <property type="term" value="P:proteolysis"/>
    <property type="evidence" value="ECO:0007669"/>
    <property type="project" value="InterPro"/>
</dbReference>
<dbReference type="GO" id="GO:0004185">
    <property type="term" value="F:serine-type carboxypeptidase activity"/>
    <property type="evidence" value="ECO:0007669"/>
    <property type="project" value="InterPro"/>
</dbReference>
<comment type="caution">
    <text evidence="3">The sequence shown here is derived from an EMBL/GenBank/DDBJ whole genome shotgun (WGS) entry which is preliminary data.</text>
</comment>
<dbReference type="InterPro" id="IPR001563">
    <property type="entry name" value="Peptidase_S10"/>
</dbReference>
<dbReference type="GO" id="GO:0019748">
    <property type="term" value="P:secondary metabolic process"/>
    <property type="evidence" value="ECO:0007669"/>
    <property type="project" value="TreeGrafter"/>
</dbReference>
<organism evidence="3 4">
    <name type="scientific">Ambrosia artemisiifolia</name>
    <name type="common">Common ragweed</name>
    <dbReference type="NCBI Taxonomy" id="4212"/>
    <lineage>
        <taxon>Eukaryota</taxon>
        <taxon>Viridiplantae</taxon>
        <taxon>Streptophyta</taxon>
        <taxon>Embryophyta</taxon>
        <taxon>Tracheophyta</taxon>
        <taxon>Spermatophyta</taxon>
        <taxon>Magnoliopsida</taxon>
        <taxon>eudicotyledons</taxon>
        <taxon>Gunneridae</taxon>
        <taxon>Pentapetalae</taxon>
        <taxon>asterids</taxon>
        <taxon>campanulids</taxon>
        <taxon>Asterales</taxon>
        <taxon>Asteraceae</taxon>
        <taxon>Asteroideae</taxon>
        <taxon>Heliantheae alliance</taxon>
        <taxon>Heliantheae</taxon>
        <taxon>Ambrosia</taxon>
    </lineage>
</organism>
<dbReference type="InterPro" id="IPR029058">
    <property type="entry name" value="AB_hydrolase_fold"/>
</dbReference>
<feature type="non-terminal residue" evidence="3">
    <location>
        <position position="159"/>
    </location>
</feature>
<name>A0AAD5GG54_AMBAR</name>